<comment type="caution">
    <text evidence="1">The sequence shown here is derived from an EMBL/GenBank/DDBJ whole genome shotgun (WGS) entry which is preliminary data.</text>
</comment>
<evidence type="ECO:0000313" key="1">
    <source>
        <dbReference type="EMBL" id="OGL78276.1"/>
    </source>
</evidence>
<evidence type="ECO:0000313" key="2">
    <source>
        <dbReference type="Proteomes" id="UP000176603"/>
    </source>
</evidence>
<dbReference type="PROSITE" id="PS51257">
    <property type="entry name" value="PROKAR_LIPOPROTEIN"/>
    <property type="match status" value="1"/>
</dbReference>
<name>A0A1F7UJ18_9BACT</name>
<dbReference type="EMBL" id="MGEH01000035">
    <property type="protein sequence ID" value="OGL78276.1"/>
    <property type="molecule type" value="Genomic_DNA"/>
</dbReference>
<dbReference type="InterPro" id="IPR011659">
    <property type="entry name" value="WD40"/>
</dbReference>
<dbReference type="STRING" id="1802399.A3E39_03875"/>
<sequence>MKRIAWWIGAVLAVTALGGGCAPSIPLRSRAETIPKETVKMTPGRDLLPPILHSNEWTKPVPLPAPVNSAGAEDSPFITPDGNTFYFFFTPDPNIPPEGQLTDGVTGIWSSEKTGDGWSEPKRVILMKGSDLSLDGCEFVQGDTMWFCSARKGNYRDIDMYTARFRNGTWTDWKNAGEKLNEEYRIGEMHVTADGNKLYFHADRPGGKGQVDVWVTRLVNGEWQEPENVAVVNTGETEGWPFVSEDGNELWFLRTYKGSPSIWRSKKKDGTWSKPELIVSQFAGEPSLDRQGNLYFTHHYYKDGKMLEADIYVARRKP</sequence>
<dbReference type="Pfam" id="PF07676">
    <property type="entry name" value="PD40"/>
    <property type="match status" value="3"/>
</dbReference>
<protein>
    <submittedName>
        <fullName evidence="1">Uncharacterized protein</fullName>
    </submittedName>
</protein>
<dbReference type="AlphaFoldDB" id="A0A1F7UJ18"/>
<proteinExistence type="predicted"/>
<dbReference type="InterPro" id="IPR011042">
    <property type="entry name" value="6-blade_b-propeller_TolB-like"/>
</dbReference>
<dbReference type="Gene3D" id="2.120.10.30">
    <property type="entry name" value="TolB, C-terminal domain"/>
    <property type="match status" value="1"/>
</dbReference>
<gene>
    <name evidence="1" type="ORF">A3E39_03875</name>
</gene>
<reference evidence="1 2" key="1">
    <citation type="journal article" date="2016" name="Nat. Commun.">
        <title>Thousands of microbial genomes shed light on interconnected biogeochemical processes in an aquifer system.</title>
        <authorList>
            <person name="Anantharaman K."/>
            <person name="Brown C.T."/>
            <person name="Hug L.A."/>
            <person name="Sharon I."/>
            <person name="Castelle C.J."/>
            <person name="Probst A.J."/>
            <person name="Thomas B.C."/>
            <person name="Singh A."/>
            <person name="Wilkins M.J."/>
            <person name="Karaoz U."/>
            <person name="Brodie E.L."/>
            <person name="Williams K.H."/>
            <person name="Hubbard S.S."/>
            <person name="Banfield J.F."/>
        </authorList>
    </citation>
    <scope>NUCLEOTIDE SEQUENCE [LARGE SCALE GENOMIC DNA]</scope>
</reference>
<dbReference type="SUPFAM" id="SSF82171">
    <property type="entry name" value="DPP6 N-terminal domain-like"/>
    <property type="match status" value="1"/>
</dbReference>
<organism evidence="1 2">
    <name type="scientific">Candidatus Uhrbacteria bacterium RIFCSPHIGHO2_12_FULL_60_25</name>
    <dbReference type="NCBI Taxonomy" id="1802399"/>
    <lineage>
        <taxon>Bacteria</taxon>
        <taxon>Candidatus Uhriibacteriota</taxon>
    </lineage>
</organism>
<dbReference type="Proteomes" id="UP000176603">
    <property type="component" value="Unassembled WGS sequence"/>
</dbReference>
<accession>A0A1F7UJ18</accession>